<proteinExistence type="inferred from homology"/>
<evidence type="ECO:0000256" key="1">
    <source>
        <dbReference type="ARBA" id="ARBA00004429"/>
    </source>
</evidence>
<dbReference type="SUPFAM" id="SSF52540">
    <property type="entry name" value="P-loop containing nucleoside triphosphate hydrolases"/>
    <property type="match status" value="1"/>
</dbReference>
<keyword evidence="14 17" id="KW-0472">Membrane</keyword>
<dbReference type="PANTHER" id="PTHR32309:SF13">
    <property type="entry name" value="FERRIC ENTEROBACTIN TRANSPORT PROTEIN FEPE"/>
    <property type="match status" value="1"/>
</dbReference>
<evidence type="ECO:0000256" key="9">
    <source>
        <dbReference type="ARBA" id="ARBA00022692"/>
    </source>
</evidence>
<evidence type="ECO:0000256" key="14">
    <source>
        <dbReference type="ARBA" id="ARBA00023136"/>
    </source>
</evidence>
<name>A0A921IWL6_9BIFI</name>
<dbReference type="Pfam" id="PF02706">
    <property type="entry name" value="Wzz"/>
    <property type="match status" value="1"/>
</dbReference>
<reference evidence="20" key="1">
    <citation type="journal article" date="2021" name="PeerJ">
        <title>Extensive microbial diversity within the chicken gut microbiome revealed by metagenomics and culture.</title>
        <authorList>
            <person name="Gilroy R."/>
            <person name="Ravi A."/>
            <person name="Getino M."/>
            <person name="Pursley I."/>
            <person name="Horton D.L."/>
            <person name="Alikhan N.F."/>
            <person name="Baker D."/>
            <person name="Gharbi K."/>
            <person name="Hall N."/>
            <person name="Watson M."/>
            <person name="Adriaenssens E.M."/>
            <person name="Foster-Nyarko E."/>
            <person name="Jarju S."/>
            <person name="Secka A."/>
            <person name="Antonio M."/>
            <person name="Oren A."/>
            <person name="Chaudhuri R.R."/>
            <person name="La Ragione R."/>
            <person name="Hildebrand F."/>
            <person name="Pallen M.J."/>
        </authorList>
    </citation>
    <scope>NUCLEOTIDE SEQUENCE</scope>
    <source>
        <strain evidence="20">ChiBcolR7-4860</strain>
    </source>
</reference>
<evidence type="ECO:0000256" key="13">
    <source>
        <dbReference type="ARBA" id="ARBA00022989"/>
    </source>
</evidence>
<evidence type="ECO:0000256" key="2">
    <source>
        <dbReference type="ARBA" id="ARBA00006683"/>
    </source>
</evidence>
<evidence type="ECO:0000256" key="12">
    <source>
        <dbReference type="ARBA" id="ARBA00022840"/>
    </source>
</evidence>
<dbReference type="GO" id="GO:0005524">
    <property type="term" value="F:ATP binding"/>
    <property type="evidence" value="ECO:0007669"/>
    <property type="project" value="UniProtKB-KW"/>
</dbReference>
<feature type="domain" description="AAA" evidence="19">
    <location>
        <begin position="290"/>
        <end position="408"/>
    </location>
</feature>
<gene>
    <name evidence="20" type="ORF">K8U73_04110</name>
</gene>
<keyword evidence="11" id="KW-0418">Kinase</keyword>
<feature type="domain" description="Polysaccharide chain length determinant N-terminal" evidence="18">
    <location>
        <begin position="21"/>
        <end position="108"/>
    </location>
</feature>
<accession>A0A921IWL6</accession>
<evidence type="ECO:0000256" key="8">
    <source>
        <dbReference type="ARBA" id="ARBA00022679"/>
    </source>
</evidence>
<evidence type="ECO:0000256" key="5">
    <source>
        <dbReference type="ARBA" id="ARBA00011903"/>
    </source>
</evidence>
<evidence type="ECO:0000259" key="19">
    <source>
        <dbReference type="Pfam" id="PF13614"/>
    </source>
</evidence>
<dbReference type="NCBIfam" id="TIGR01007">
    <property type="entry name" value="eps_fam"/>
    <property type="match status" value="1"/>
</dbReference>
<evidence type="ECO:0000256" key="16">
    <source>
        <dbReference type="ARBA" id="ARBA00051245"/>
    </source>
</evidence>
<comment type="catalytic activity">
    <reaction evidence="16">
        <text>L-tyrosyl-[protein] + ATP = O-phospho-L-tyrosyl-[protein] + ADP + H(+)</text>
        <dbReference type="Rhea" id="RHEA:10596"/>
        <dbReference type="Rhea" id="RHEA-COMP:10136"/>
        <dbReference type="Rhea" id="RHEA-COMP:20101"/>
        <dbReference type="ChEBI" id="CHEBI:15378"/>
        <dbReference type="ChEBI" id="CHEBI:30616"/>
        <dbReference type="ChEBI" id="CHEBI:46858"/>
        <dbReference type="ChEBI" id="CHEBI:61978"/>
        <dbReference type="ChEBI" id="CHEBI:456216"/>
        <dbReference type="EC" id="2.7.10.2"/>
    </reaction>
</comment>
<dbReference type="CDD" id="cd05387">
    <property type="entry name" value="BY-kinase"/>
    <property type="match status" value="1"/>
</dbReference>
<comment type="similarity">
    <text evidence="2">Belongs to the CpsC/CapA family.</text>
</comment>
<comment type="similarity">
    <text evidence="4">Belongs to the etk/wzc family.</text>
</comment>
<dbReference type="GO" id="GO:0042802">
    <property type="term" value="F:identical protein binding"/>
    <property type="evidence" value="ECO:0007669"/>
    <property type="project" value="UniProtKB-ARBA"/>
</dbReference>
<comment type="subcellular location">
    <subcellularLocation>
        <location evidence="1">Cell inner membrane</location>
        <topology evidence="1">Multi-pass membrane protein</topology>
    </subcellularLocation>
</comment>
<evidence type="ECO:0000259" key="18">
    <source>
        <dbReference type="Pfam" id="PF02706"/>
    </source>
</evidence>
<dbReference type="InterPro" id="IPR027417">
    <property type="entry name" value="P-loop_NTPase"/>
</dbReference>
<evidence type="ECO:0000256" key="11">
    <source>
        <dbReference type="ARBA" id="ARBA00022777"/>
    </source>
</evidence>
<dbReference type="GO" id="GO:0004715">
    <property type="term" value="F:non-membrane spanning protein tyrosine kinase activity"/>
    <property type="evidence" value="ECO:0007669"/>
    <property type="project" value="UniProtKB-EC"/>
</dbReference>
<dbReference type="AlphaFoldDB" id="A0A921IWL6"/>
<feature type="transmembrane region" description="Helical" evidence="17">
    <location>
        <begin position="199"/>
        <end position="218"/>
    </location>
</feature>
<dbReference type="EMBL" id="DYUX01000014">
    <property type="protein sequence ID" value="HJG41557.1"/>
    <property type="molecule type" value="Genomic_DNA"/>
</dbReference>
<keyword evidence="12" id="KW-0067">ATP-binding</keyword>
<keyword evidence="8 20" id="KW-0808">Transferase</keyword>
<protein>
    <recommendedName>
        <fullName evidence="5">non-specific protein-tyrosine kinase</fullName>
        <ecNumber evidence="5">2.7.10.2</ecNumber>
    </recommendedName>
</protein>
<keyword evidence="13 17" id="KW-1133">Transmembrane helix</keyword>
<dbReference type="InterPro" id="IPR003856">
    <property type="entry name" value="LPS_length_determ_N"/>
</dbReference>
<evidence type="ECO:0000313" key="21">
    <source>
        <dbReference type="Proteomes" id="UP000786560"/>
    </source>
</evidence>
<reference evidence="20" key="2">
    <citation type="submission" date="2021-09" db="EMBL/GenBank/DDBJ databases">
        <authorList>
            <person name="Gilroy R."/>
        </authorList>
    </citation>
    <scope>NUCLEOTIDE SEQUENCE</scope>
    <source>
        <strain evidence="20">ChiBcolR7-4860</strain>
    </source>
</reference>
<sequence>MNEHSSQPQMQVETVENRDDGITLVDLIHIITKHAITAIITFAVVFLAVCAYTLITPPKYSSTAQTYATYSDASVEGGDISSINSASSYISNQIRSYPTLATTEAVLQPVIDELGLSLTVAQLGGQLTVENPTNTAFVNITVEDGNPQQSAAIANAVAESLQDVVENSLYDSGRQSPVKLSIVQQAQEPTSPSSPNVPLYMAIGLVGGLILGVFAALLRDLLATKIQDAKDLQDVVDAPIMGRIPEDDTLKNPSPVVVSAPASAIAEEYRRVRTNLSFTARVDGMPSRLIVISSVSPNEGKTTTSVNVAASLAENGARVLLIDADLRHPSVANKLGLESGAGLAHVLSGQASVKDVVQRYWKPNLHVMPAGPKPPNASTLLNSDTMRELIRQALSQYEYVIIDTSPMIVANDAAVFGKIGTGVVLVSGRDVTDKRELRDIAGQLATLNVPITGFVFNFAKDSKKRASSYGNYYYYYSDDANGGKESGRRSHRRK</sequence>
<evidence type="ECO:0000256" key="15">
    <source>
        <dbReference type="ARBA" id="ARBA00023137"/>
    </source>
</evidence>
<dbReference type="GO" id="GO:0005886">
    <property type="term" value="C:plasma membrane"/>
    <property type="evidence" value="ECO:0007669"/>
    <property type="project" value="UniProtKB-SubCell"/>
</dbReference>
<keyword evidence="9 17" id="KW-0812">Transmembrane</keyword>
<comment type="similarity">
    <text evidence="3">Belongs to the CpsD/CapB family.</text>
</comment>
<evidence type="ECO:0000256" key="17">
    <source>
        <dbReference type="SAM" id="Phobius"/>
    </source>
</evidence>
<evidence type="ECO:0000256" key="10">
    <source>
        <dbReference type="ARBA" id="ARBA00022741"/>
    </source>
</evidence>
<keyword evidence="15" id="KW-0829">Tyrosine-protein kinase</keyword>
<evidence type="ECO:0000256" key="7">
    <source>
        <dbReference type="ARBA" id="ARBA00022519"/>
    </source>
</evidence>
<keyword evidence="10" id="KW-0547">Nucleotide-binding</keyword>
<organism evidence="20 21">
    <name type="scientific">Bifidobacterium pullorum subsp. gallinarum</name>
    <dbReference type="NCBI Taxonomy" id="78344"/>
    <lineage>
        <taxon>Bacteria</taxon>
        <taxon>Bacillati</taxon>
        <taxon>Actinomycetota</taxon>
        <taxon>Actinomycetes</taxon>
        <taxon>Bifidobacteriales</taxon>
        <taxon>Bifidobacteriaceae</taxon>
        <taxon>Bifidobacterium</taxon>
    </lineage>
</organism>
<evidence type="ECO:0000313" key="20">
    <source>
        <dbReference type="EMBL" id="HJG41557.1"/>
    </source>
</evidence>
<comment type="caution">
    <text evidence="20">The sequence shown here is derived from an EMBL/GenBank/DDBJ whole genome shotgun (WGS) entry which is preliminary data.</text>
</comment>
<dbReference type="FunFam" id="3.40.50.300:FF:000527">
    <property type="entry name" value="Tyrosine-protein kinase etk"/>
    <property type="match status" value="1"/>
</dbReference>
<dbReference type="InterPro" id="IPR025669">
    <property type="entry name" value="AAA_dom"/>
</dbReference>
<dbReference type="InterPro" id="IPR050445">
    <property type="entry name" value="Bact_polysacc_biosynth/exp"/>
</dbReference>
<dbReference type="Gene3D" id="3.40.50.300">
    <property type="entry name" value="P-loop containing nucleotide triphosphate hydrolases"/>
    <property type="match status" value="1"/>
</dbReference>
<dbReference type="InterPro" id="IPR005702">
    <property type="entry name" value="Wzc-like_C"/>
</dbReference>
<dbReference type="Proteomes" id="UP000786560">
    <property type="component" value="Unassembled WGS sequence"/>
</dbReference>
<evidence type="ECO:0000256" key="6">
    <source>
        <dbReference type="ARBA" id="ARBA00022475"/>
    </source>
</evidence>
<dbReference type="PANTHER" id="PTHR32309">
    <property type="entry name" value="TYROSINE-PROTEIN KINASE"/>
    <property type="match status" value="1"/>
</dbReference>
<evidence type="ECO:0000256" key="4">
    <source>
        <dbReference type="ARBA" id="ARBA00008883"/>
    </source>
</evidence>
<keyword evidence="6" id="KW-1003">Cell membrane</keyword>
<evidence type="ECO:0000256" key="3">
    <source>
        <dbReference type="ARBA" id="ARBA00007316"/>
    </source>
</evidence>
<feature type="transmembrane region" description="Helical" evidence="17">
    <location>
        <begin position="35"/>
        <end position="55"/>
    </location>
</feature>
<keyword evidence="7" id="KW-0997">Cell inner membrane</keyword>
<dbReference type="EC" id="2.7.10.2" evidence="5"/>
<dbReference type="Pfam" id="PF13614">
    <property type="entry name" value="AAA_31"/>
    <property type="match status" value="1"/>
</dbReference>